<keyword evidence="4" id="KW-1015">Disulfide bond</keyword>
<proteinExistence type="predicted"/>
<feature type="domain" description="Ig-like" evidence="5">
    <location>
        <begin position="63"/>
        <end position="150"/>
    </location>
</feature>
<feature type="domain" description="Ig-like" evidence="5">
    <location>
        <begin position="159"/>
        <end position="239"/>
    </location>
</feature>
<protein>
    <submittedName>
        <fullName evidence="7">Obscurin-like</fullName>
    </submittedName>
</protein>
<dbReference type="GeneID" id="109471810"/>
<evidence type="ECO:0000256" key="4">
    <source>
        <dbReference type="ARBA" id="ARBA00023157"/>
    </source>
</evidence>
<dbReference type="InterPro" id="IPR013098">
    <property type="entry name" value="Ig_I-set"/>
</dbReference>
<dbReference type="RefSeq" id="XP_019626723.1">
    <property type="nucleotide sequence ID" value="XM_019771164.1"/>
</dbReference>
<dbReference type="FunFam" id="2.60.40.10:FF:000214">
    <property type="entry name" value="titin isoform X1"/>
    <property type="match status" value="6"/>
</dbReference>
<accession>A0A6P4YQQ3</accession>
<dbReference type="InterPro" id="IPR036179">
    <property type="entry name" value="Ig-like_dom_sf"/>
</dbReference>
<feature type="domain" description="Ig-like" evidence="5">
    <location>
        <begin position="10"/>
        <end position="61"/>
    </location>
</feature>
<evidence type="ECO:0000256" key="1">
    <source>
        <dbReference type="ARBA" id="ARBA00004496"/>
    </source>
</evidence>
<sequence>MSVFDSPAVWYREETKLESDDKYQLDQDGNFHYLTIKDVKKEDQTAYSCESKHRKTTATLHVEALIFFEQGLEDQYAIEGDAKAKFECEMSQPGESAKWFKDEEELQENDKYKMSAVGNSHTLTIHDIVVDDQTMYSCASRHRKTTAKLYVEGVIDFEPGLEDQYAVEFDKQAKFSCRMTQEDAEATWYKEEEVIEASDKFEIVRDGHEHHLIIKDIKLEDQTNYSCASKHRKTTANLFVEAFIDFEPGLEDQYAVEADEKAQFTCKMTKANADATWFRDDIVLEQSDKYEMLVDGQVHTLIIHDILLTDQTAYSCASKHNKTTANLFVEALIDFPSKLKDQYAVEGDAKAVFTCQMTAANSEATWYREDDVLEKSDKYETSVDGYVYMLVVKDVKREDETYYSCASKHRKTTANLYVEVPAKFVLGMEDRHAIEGDEQVVFNCAMSEPDRQVTWYREDEPLAADFKYELVSEGTMHRLIIRDVRRQDETTYACASKDDRTEANLTVEVLHKFTQGMDDQRATEGDVEAAFTCLMSEEDAKVQWYLEGQQLEPSDKFEMVTDGKLQELIIKNIVLEDETEYTCMSKDDSTTAKLYVEALPPEIKRGLEDVEIYEKETASFEIELTKPVEEFSWFKKGEKLEAGEKVAIERMNDLTFRLILRDAVLEDEGSIKFESGDLKSTAMLTVLALPSEIEKNLEDVEIYEKETATFELELTKPVDEYRWYKKGAVLEMGEKVKMVEEGSLYRLTLEDCQVDDQGAVKFESGHVRPSASLIVKALIKSPHGLQDQTIFETETASFEIELARPFDEFTWSKNGEALTSSDTVVMERDQCVYRLTLHKCRLSDTGEIRFGFLDLESTAKLTVKALLKKGLQDREVFETETAVFETELCKPVDEFRWFRKGEVLVPGADVVFETEEARYKLSLKNCRMADAGEIKFEFMGLETAANLTVKDMIKKGLEDVEIFETENASFQIILAKPIESYSWHQKGQKLEENENVVMQVDEFIYRLTLKNCSMEDAGSIKFEFFGIESNGSLIVKDLLKKGLDDVEIFEKETAYFQVVLAKAVKDFRWFKAGVILEPSDDCLIRAEGVLYSLTLKHCVIEDTSAIKFEFLNHETSGQLIVKALPPQLRRDLKDQEIWEEEAARFELELTKPVDVYSWFLKGEELAQGENVVFEDDGNVHRLILLNCRVDQTGAVRFSTGGLISSATLVVKALPIEIIRGLTDQEVFEMESASFEIELSRPVEDFKWYQKGIKLEETNNVSFEVVDERTYKVELRDCHLEDMGTVRFEAGSVKPSATLIVKGTQTLPIEIIRALQDQEVFEQESASFEIELGRALPGAKWYKKGAELESSDTVKID</sequence>
<dbReference type="InterPro" id="IPR013783">
    <property type="entry name" value="Ig-like_fold"/>
</dbReference>
<dbReference type="InterPro" id="IPR003599">
    <property type="entry name" value="Ig_sub"/>
</dbReference>
<evidence type="ECO:0000313" key="6">
    <source>
        <dbReference type="Proteomes" id="UP000515135"/>
    </source>
</evidence>
<keyword evidence="2" id="KW-0963">Cytoplasm</keyword>
<dbReference type="PANTHER" id="PTHR35971:SF5">
    <property type="entry name" value="OBSCURIN LIKE CYTOSKELETAL ADAPTOR 1"/>
    <property type="match status" value="1"/>
</dbReference>
<dbReference type="PROSITE" id="PS50835">
    <property type="entry name" value="IG_LIKE"/>
    <property type="match status" value="7"/>
</dbReference>
<evidence type="ECO:0000256" key="3">
    <source>
        <dbReference type="ARBA" id="ARBA00022553"/>
    </source>
</evidence>
<feature type="domain" description="Ig-like" evidence="5">
    <location>
        <begin position="336"/>
        <end position="417"/>
    </location>
</feature>
<dbReference type="Pfam" id="PF07679">
    <property type="entry name" value="I-set"/>
    <property type="match status" value="10"/>
</dbReference>
<gene>
    <name evidence="7" type="primary">LOC109471810</name>
</gene>
<dbReference type="InterPro" id="IPR052385">
    <property type="entry name" value="Obscurin/Obscurin-like_Reg"/>
</dbReference>
<dbReference type="InterPro" id="IPR003598">
    <property type="entry name" value="Ig_sub2"/>
</dbReference>
<feature type="domain" description="Ig-like" evidence="5">
    <location>
        <begin position="421"/>
        <end position="506"/>
    </location>
</feature>
<name>A0A6P4YQQ3_BRABE</name>
<dbReference type="CDD" id="cd00096">
    <property type="entry name" value="Ig"/>
    <property type="match status" value="1"/>
</dbReference>
<keyword evidence="6" id="KW-1185">Reference proteome</keyword>
<dbReference type="SMART" id="SM00409">
    <property type="entry name" value="IG"/>
    <property type="match status" value="14"/>
</dbReference>
<dbReference type="Proteomes" id="UP000515135">
    <property type="component" value="Unplaced"/>
</dbReference>
<feature type="domain" description="Ig-like" evidence="5">
    <location>
        <begin position="511"/>
        <end position="595"/>
    </location>
</feature>
<feature type="domain" description="Ig-like" evidence="5">
    <location>
        <begin position="248"/>
        <end position="328"/>
    </location>
</feature>
<organism evidence="6 7">
    <name type="scientific">Branchiostoma belcheri</name>
    <name type="common">Amphioxus</name>
    <dbReference type="NCBI Taxonomy" id="7741"/>
    <lineage>
        <taxon>Eukaryota</taxon>
        <taxon>Metazoa</taxon>
        <taxon>Chordata</taxon>
        <taxon>Cephalochordata</taxon>
        <taxon>Leptocardii</taxon>
        <taxon>Amphioxiformes</taxon>
        <taxon>Branchiostomatidae</taxon>
        <taxon>Branchiostoma</taxon>
    </lineage>
</organism>
<evidence type="ECO:0000313" key="7">
    <source>
        <dbReference type="RefSeq" id="XP_019626723.1"/>
    </source>
</evidence>
<reference evidence="7" key="1">
    <citation type="submission" date="2025-08" db="UniProtKB">
        <authorList>
            <consortium name="RefSeq"/>
        </authorList>
    </citation>
    <scope>IDENTIFICATION</scope>
    <source>
        <tissue evidence="7">Gonad</tissue>
    </source>
</reference>
<evidence type="ECO:0000256" key="2">
    <source>
        <dbReference type="ARBA" id="ARBA00022490"/>
    </source>
</evidence>
<dbReference type="SMART" id="SM00408">
    <property type="entry name" value="IGc2"/>
    <property type="match status" value="6"/>
</dbReference>
<dbReference type="GO" id="GO:0005737">
    <property type="term" value="C:cytoplasm"/>
    <property type="evidence" value="ECO:0007669"/>
    <property type="project" value="UniProtKB-SubCell"/>
</dbReference>
<dbReference type="PANTHER" id="PTHR35971">
    <property type="entry name" value="SI:DKEY-31G6.6"/>
    <property type="match status" value="1"/>
</dbReference>
<dbReference type="Gene3D" id="2.60.40.10">
    <property type="entry name" value="Immunoglobulins"/>
    <property type="match status" value="16"/>
</dbReference>
<keyword evidence="3" id="KW-0597">Phosphoprotein</keyword>
<dbReference type="SUPFAM" id="SSF48726">
    <property type="entry name" value="Immunoglobulin"/>
    <property type="match status" value="15"/>
</dbReference>
<dbReference type="InterPro" id="IPR007110">
    <property type="entry name" value="Ig-like_dom"/>
</dbReference>
<dbReference type="KEGG" id="bbel:109471810"/>
<evidence type="ECO:0000259" key="5">
    <source>
        <dbReference type="PROSITE" id="PS50835"/>
    </source>
</evidence>
<comment type="subcellular location">
    <subcellularLocation>
        <location evidence="1">Cytoplasm</location>
    </subcellularLocation>
</comment>
<dbReference type="OrthoDB" id="10072266at2759"/>